<proteinExistence type="inferred from homology"/>
<reference evidence="2 3" key="1">
    <citation type="submission" date="2023-03" db="EMBL/GenBank/DDBJ databases">
        <title>Draft genome sequence of the bacteria which degrade cell wall of Tricholomamatutake.</title>
        <authorList>
            <person name="Konishi Y."/>
            <person name="Fukuta Y."/>
            <person name="Shirasaka N."/>
        </authorList>
    </citation>
    <scope>NUCLEOTIDE SEQUENCE [LARGE SCALE GENOMIC DNA]</scope>
    <source>
        <strain evidence="3">mu1</strain>
    </source>
</reference>
<evidence type="ECO:0000313" key="3">
    <source>
        <dbReference type="Proteomes" id="UP001157114"/>
    </source>
</evidence>
<accession>A0ABQ6GBW2</accession>
<comment type="similarity">
    <text evidence="1">Belongs to the UPF0167 family.</text>
</comment>
<evidence type="ECO:0000256" key="1">
    <source>
        <dbReference type="ARBA" id="ARBA00008525"/>
    </source>
</evidence>
<dbReference type="Proteomes" id="UP001157114">
    <property type="component" value="Unassembled WGS sequence"/>
</dbReference>
<gene>
    <name evidence="2" type="ORF">MU1_18850</name>
</gene>
<dbReference type="RefSeq" id="WP_284238296.1">
    <property type="nucleotide sequence ID" value="NZ_BSSQ01000007.1"/>
</dbReference>
<dbReference type="EMBL" id="BSSQ01000007">
    <property type="protein sequence ID" value="GLX67540.1"/>
    <property type="molecule type" value="Genomic_DNA"/>
</dbReference>
<organism evidence="2 3">
    <name type="scientific">Paenibacillus glycanilyticus</name>
    <dbReference type="NCBI Taxonomy" id="126569"/>
    <lineage>
        <taxon>Bacteria</taxon>
        <taxon>Bacillati</taxon>
        <taxon>Bacillota</taxon>
        <taxon>Bacilli</taxon>
        <taxon>Bacillales</taxon>
        <taxon>Paenibacillaceae</taxon>
        <taxon>Paenibacillus</taxon>
    </lineage>
</organism>
<name>A0ABQ6GBW2_9BACL</name>
<evidence type="ECO:0008006" key="4">
    <source>
        <dbReference type="Google" id="ProtNLM"/>
    </source>
</evidence>
<sequence length="173" mass="20108">MLPGFKYNPNALLLGVIKKETTICPVCKFKREYKYDGPFYSLEDVEGICPWCISDGSAAKMYDGEFQDPANCDEVEKEKYIDELMHRTPGYVSWQQEYWLSHCGDFCAIVQYVGWEQIKHLEEELSEDIASICTDYDLTQEEFQKCLLNEGSLQGYLFKCVRCGKHRLYVDSN</sequence>
<dbReference type="InterPro" id="IPR005363">
    <property type="entry name" value="UPF0167"/>
</dbReference>
<protein>
    <recommendedName>
        <fullName evidence="4">CbrC family protein</fullName>
    </recommendedName>
</protein>
<dbReference type="Pfam" id="PF03691">
    <property type="entry name" value="UPF0167"/>
    <property type="match status" value="1"/>
</dbReference>
<comment type="caution">
    <text evidence="2">The sequence shown here is derived from an EMBL/GenBank/DDBJ whole genome shotgun (WGS) entry which is preliminary data.</text>
</comment>
<keyword evidence="3" id="KW-1185">Reference proteome</keyword>
<evidence type="ECO:0000313" key="2">
    <source>
        <dbReference type="EMBL" id="GLX67540.1"/>
    </source>
</evidence>